<dbReference type="Pfam" id="PF14076">
    <property type="entry name" value="DUF4258"/>
    <property type="match status" value="1"/>
</dbReference>
<dbReference type="RefSeq" id="WP_152211687.1">
    <property type="nucleotide sequence ID" value="NZ_WFLN01000004.1"/>
</dbReference>
<reference evidence="1 2" key="1">
    <citation type="submission" date="2019-10" db="EMBL/GenBank/DDBJ databases">
        <title>New genus of Silvanigrellaceae.</title>
        <authorList>
            <person name="Pitt A."/>
            <person name="Hahn M.W."/>
        </authorList>
    </citation>
    <scope>NUCLEOTIDE SEQUENCE [LARGE SCALE GENOMIC DNA]</scope>
    <source>
        <strain evidence="1 2">33A1-SZDP</strain>
    </source>
</reference>
<dbReference type="AlphaFoldDB" id="A0A833JFA3"/>
<comment type="caution">
    <text evidence="1">The sequence shown here is derived from an EMBL/GenBank/DDBJ whole genome shotgun (WGS) entry which is preliminary data.</text>
</comment>
<protein>
    <submittedName>
        <fullName evidence="1">DUF4258 domain-containing protein</fullName>
    </submittedName>
</protein>
<evidence type="ECO:0000313" key="2">
    <source>
        <dbReference type="Proteomes" id="UP000442694"/>
    </source>
</evidence>
<keyword evidence="2" id="KW-1185">Reference proteome</keyword>
<proteinExistence type="predicted"/>
<sequence>MVVPKHSESEILEKVKTSIETGRYIILPHARLRTKERKVLPKDIECALLNGKRTKKRDRQDALLKTWSYAFEGSTIDERELRVIVAIDDLLKIVTVVILNEEGEDL</sequence>
<organism evidence="1 2">
    <name type="scientific">Fluviispira multicolorata</name>
    <dbReference type="NCBI Taxonomy" id="2654512"/>
    <lineage>
        <taxon>Bacteria</taxon>
        <taxon>Pseudomonadati</taxon>
        <taxon>Bdellovibrionota</taxon>
        <taxon>Oligoflexia</taxon>
        <taxon>Silvanigrellales</taxon>
        <taxon>Silvanigrellaceae</taxon>
        <taxon>Fluviispira</taxon>
    </lineage>
</organism>
<dbReference type="InterPro" id="IPR025354">
    <property type="entry name" value="DUF4258"/>
</dbReference>
<evidence type="ECO:0000313" key="1">
    <source>
        <dbReference type="EMBL" id="KAB8033601.1"/>
    </source>
</evidence>
<gene>
    <name evidence="1" type="ORF">GCL57_02520</name>
</gene>
<dbReference type="Proteomes" id="UP000442694">
    <property type="component" value="Unassembled WGS sequence"/>
</dbReference>
<dbReference type="EMBL" id="WFLN01000004">
    <property type="protein sequence ID" value="KAB8033601.1"/>
    <property type="molecule type" value="Genomic_DNA"/>
</dbReference>
<name>A0A833JFA3_9BACT</name>
<accession>A0A833JFA3</accession>